<feature type="domain" description="MobA/VirD2-like nuclease" evidence="1">
    <location>
        <begin position="17"/>
        <end position="146"/>
    </location>
</feature>
<reference evidence="2" key="1">
    <citation type="journal article" date="2015" name="Nature">
        <title>Complex archaea that bridge the gap between prokaryotes and eukaryotes.</title>
        <authorList>
            <person name="Spang A."/>
            <person name="Saw J.H."/>
            <person name="Jorgensen S.L."/>
            <person name="Zaremba-Niedzwiedzka K."/>
            <person name="Martijn J."/>
            <person name="Lind A.E."/>
            <person name="van Eijk R."/>
            <person name="Schleper C."/>
            <person name="Guy L."/>
            <person name="Ettema T.J."/>
        </authorList>
    </citation>
    <scope>NUCLEOTIDE SEQUENCE</scope>
</reference>
<evidence type="ECO:0000259" key="1">
    <source>
        <dbReference type="Pfam" id="PF03432"/>
    </source>
</evidence>
<name>A0A0F9WRW2_9ZZZZ</name>
<accession>A0A0F9WRW2</accession>
<sequence>MIGKGTSISHTGTSIDYGWNQEKDAEIVFSQHLAGNSPREITEEFKLIQEENIRCQKNTLSFILSPTQEDGKNLTKEQLGELTQRFVKEMQLKERQAIAFVHRDKEHMHVHLYVNRIGFDGKAYNDSFIGKRSQLAAENVAKEMGLTTVKEVQLEKELDSTKVRLEIKDIHQRIMETERPKTLDSYIKAMKERNVEVTPTINRANKLQGFRFQYEGHNFKASEVHRSMSGGRIMAQLSQNKGIAKPIMVDKSVQLLGKTLEMSTNLATSIAKNIIKKTIKRAIDTGIGF</sequence>
<dbReference type="AlphaFoldDB" id="A0A0F9WRW2"/>
<organism evidence="2">
    <name type="scientific">marine sediment metagenome</name>
    <dbReference type="NCBI Taxonomy" id="412755"/>
    <lineage>
        <taxon>unclassified sequences</taxon>
        <taxon>metagenomes</taxon>
        <taxon>ecological metagenomes</taxon>
    </lineage>
</organism>
<proteinExistence type="predicted"/>
<dbReference type="Pfam" id="PF03432">
    <property type="entry name" value="Relaxase"/>
    <property type="match status" value="1"/>
</dbReference>
<dbReference type="EMBL" id="LAZR01000124">
    <property type="protein sequence ID" value="KKN88986.1"/>
    <property type="molecule type" value="Genomic_DNA"/>
</dbReference>
<protein>
    <recommendedName>
        <fullName evidence="1">MobA/VirD2-like nuclease domain-containing protein</fullName>
    </recommendedName>
</protein>
<evidence type="ECO:0000313" key="2">
    <source>
        <dbReference type="EMBL" id="KKN88986.1"/>
    </source>
</evidence>
<gene>
    <name evidence="2" type="ORF">LCGC14_0243590</name>
</gene>
<dbReference type="InterPro" id="IPR005094">
    <property type="entry name" value="Endonuclease_MobA/VirD2"/>
</dbReference>
<comment type="caution">
    <text evidence="2">The sequence shown here is derived from an EMBL/GenBank/DDBJ whole genome shotgun (WGS) entry which is preliminary data.</text>
</comment>